<reference evidence="2 3" key="1">
    <citation type="submission" date="2021-05" db="EMBL/GenBank/DDBJ databases">
        <title>Comparative genomic studies on the polysaccharide-degrading batcterial strains of the Flammeovirga genus.</title>
        <authorList>
            <person name="Zewei F."/>
            <person name="Zheng Z."/>
            <person name="Yu L."/>
            <person name="Ruyue G."/>
            <person name="Yanhong M."/>
            <person name="Yuanyuan C."/>
            <person name="Jingyan G."/>
            <person name="Wenjun H."/>
        </authorList>
    </citation>
    <scope>NUCLEOTIDE SEQUENCE [LARGE SCALE GENOMIC DNA]</scope>
    <source>
        <strain evidence="2 3">NBRC:100898</strain>
    </source>
</reference>
<sequence length="175" mass="19176">MKTQLTNIRYVLLLLSGLFISSLCFSQEKNTQNTKSKSGGSHSGNHAWFLNTGFGFSNHGVPFYIGGEYNGFHPDISVGGVFSYHNRWDNTKHRTAWTVSAIGNYHFNRLLNLTSEWDVYAGANVGFYGYSHASTGFGGGIQIGGRWFITDVIGLNLQFGGGTVSGGQFGLTFRL</sequence>
<keyword evidence="3" id="KW-1185">Reference proteome</keyword>
<name>A0AAX1N1M1_9BACT</name>
<dbReference type="AlphaFoldDB" id="A0AAX1N1M1"/>
<keyword evidence="1" id="KW-0732">Signal</keyword>
<dbReference type="RefSeq" id="WP_066212482.1">
    <property type="nucleotide sequence ID" value="NZ_CP076132.1"/>
</dbReference>
<protein>
    <recommendedName>
        <fullName evidence="4">Outer membrane protein beta-barrel domain-containing protein</fullName>
    </recommendedName>
</protein>
<evidence type="ECO:0000313" key="2">
    <source>
        <dbReference type="EMBL" id="QWG01354.1"/>
    </source>
</evidence>
<dbReference type="Proteomes" id="UP000678679">
    <property type="component" value="Chromosome 1"/>
</dbReference>
<accession>A0AAX1N1M1</accession>
<feature type="signal peptide" evidence="1">
    <location>
        <begin position="1"/>
        <end position="26"/>
    </location>
</feature>
<feature type="chain" id="PRO_5043847280" description="Outer membrane protein beta-barrel domain-containing protein" evidence="1">
    <location>
        <begin position="27"/>
        <end position="175"/>
    </location>
</feature>
<organism evidence="2 3">
    <name type="scientific">Flammeovirga yaeyamensis</name>
    <dbReference type="NCBI Taxonomy" id="367791"/>
    <lineage>
        <taxon>Bacteria</taxon>
        <taxon>Pseudomonadati</taxon>
        <taxon>Bacteroidota</taxon>
        <taxon>Cytophagia</taxon>
        <taxon>Cytophagales</taxon>
        <taxon>Flammeovirgaceae</taxon>
        <taxon>Flammeovirga</taxon>
    </lineage>
</organism>
<evidence type="ECO:0000256" key="1">
    <source>
        <dbReference type="SAM" id="SignalP"/>
    </source>
</evidence>
<evidence type="ECO:0000313" key="3">
    <source>
        <dbReference type="Proteomes" id="UP000678679"/>
    </source>
</evidence>
<proteinExistence type="predicted"/>
<gene>
    <name evidence="2" type="ORF">KMW28_17060</name>
</gene>
<dbReference type="KEGG" id="fya:KMW28_17060"/>
<dbReference type="EMBL" id="CP076132">
    <property type="protein sequence ID" value="QWG01354.1"/>
    <property type="molecule type" value="Genomic_DNA"/>
</dbReference>
<evidence type="ECO:0008006" key="4">
    <source>
        <dbReference type="Google" id="ProtNLM"/>
    </source>
</evidence>